<dbReference type="Proteomes" id="UP000827892">
    <property type="component" value="Chromosome V"/>
</dbReference>
<evidence type="ECO:0000259" key="2">
    <source>
        <dbReference type="Pfam" id="PF01579"/>
    </source>
</evidence>
<dbReference type="AlphaFoldDB" id="A0AAE9A4B2"/>
<keyword evidence="1" id="KW-0732">Signal</keyword>
<reference evidence="3 4" key="1">
    <citation type="submission" date="2022-02" db="EMBL/GenBank/DDBJ databases">
        <title>Chromosome-level reference genomes for two strains of Caenorhabditis briggsae: an improved platform for comparative genomics.</title>
        <authorList>
            <person name="Stevens L."/>
            <person name="Andersen E.C."/>
        </authorList>
    </citation>
    <scope>NUCLEOTIDE SEQUENCE [LARGE SCALE GENOMIC DNA]</scope>
    <source>
        <strain evidence="3">QX1410_ONT</strain>
        <tissue evidence="3">Whole-organism</tissue>
    </source>
</reference>
<sequence length="428" mass="48758">MIFLLFSISFSYGNAASIFQTEANITTCIENFYAAVYSENYNCTSQYDFASNNETVAQKSLISGKSCALEILGETCTQSQFTEISSKFENFVKSLTTEPKDKNCTDSYYRSNAFKCLGLLTSLRGKMKLIFQTQPKINDSRLLNLIDQCESFKVALLNQCNCAPANTSTNGDVAPCLKEFYQAAYDGIYNCTKEFDFFVENSTSEIFKSGKSCFLQIAEEECSVSQYNLLSTRYQDFLDVITKKPKNESDCENFHFKYNAIKCQPLMDDLGLKDAVLQKRHTKINDSRVLELIDLCDNALTCMSSNCYYFKTEVSIVSTFCETVKMSNSEFKACEWKIERESPDLSEYECLEGDDFYDPAILNKYRFYTKMKDCTKEIMMDICGEKAVVGFEKYAELSADFLIKAAKMQRAMSEVMDEDGSENDEEDD</sequence>
<dbReference type="InterPro" id="IPR002542">
    <property type="entry name" value="T20D4.11-like_dom"/>
</dbReference>
<dbReference type="PANTHER" id="PTHR31897">
    <property type="entry name" value="PROTEIN CBG17011-RELATED"/>
    <property type="match status" value="1"/>
</dbReference>
<evidence type="ECO:0000313" key="4">
    <source>
        <dbReference type="Proteomes" id="UP000827892"/>
    </source>
</evidence>
<feature type="domain" description="T20D4.11-like" evidence="2">
    <location>
        <begin position="255"/>
        <end position="398"/>
    </location>
</feature>
<feature type="domain" description="T20D4.11-like" evidence="2">
    <location>
        <begin position="166"/>
        <end position="242"/>
    </location>
</feature>
<dbReference type="EMBL" id="CP090895">
    <property type="protein sequence ID" value="ULT86923.1"/>
    <property type="molecule type" value="Genomic_DNA"/>
</dbReference>
<proteinExistence type="predicted"/>
<accession>A0AAE9A4B2</accession>
<evidence type="ECO:0000256" key="1">
    <source>
        <dbReference type="SAM" id="SignalP"/>
    </source>
</evidence>
<evidence type="ECO:0000313" key="3">
    <source>
        <dbReference type="EMBL" id="ULT86923.1"/>
    </source>
</evidence>
<feature type="domain" description="T20D4.11-like" evidence="2">
    <location>
        <begin position="21"/>
        <end position="104"/>
    </location>
</feature>
<organism evidence="3 4">
    <name type="scientific">Caenorhabditis briggsae</name>
    <dbReference type="NCBI Taxonomy" id="6238"/>
    <lineage>
        <taxon>Eukaryota</taxon>
        <taxon>Metazoa</taxon>
        <taxon>Ecdysozoa</taxon>
        <taxon>Nematoda</taxon>
        <taxon>Chromadorea</taxon>
        <taxon>Rhabditida</taxon>
        <taxon>Rhabditina</taxon>
        <taxon>Rhabditomorpha</taxon>
        <taxon>Rhabditoidea</taxon>
        <taxon>Rhabditidae</taxon>
        <taxon>Peloderinae</taxon>
        <taxon>Caenorhabditis</taxon>
    </lineage>
</organism>
<feature type="signal peptide" evidence="1">
    <location>
        <begin position="1"/>
        <end position="15"/>
    </location>
</feature>
<gene>
    <name evidence="3" type="ORF">L3Y34_006574</name>
</gene>
<name>A0AAE9A4B2_CAEBR</name>
<dbReference type="Pfam" id="PF01579">
    <property type="entry name" value="DUF19"/>
    <property type="match status" value="3"/>
</dbReference>
<feature type="chain" id="PRO_5042245470" description="T20D4.11-like domain-containing protein" evidence="1">
    <location>
        <begin position="16"/>
        <end position="428"/>
    </location>
</feature>
<dbReference type="PANTHER" id="PTHR31897:SF6">
    <property type="entry name" value="DUF19 DOMAIN-CONTAINING PROTEIN"/>
    <property type="match status" value="1"/>
</dbReference>
<protein>
    <recommendedName>
        <fullName evidence="2">T20D4.11-like domain-containing protein</fullName>
    </recommendedName>
</protein>